<accession>A0A7S2RFA7</accession>
<reference evidence="3" key="1">
    <citation type="submission" date="2021-01" db="EMBL/GenBank/DDBJ databases">
        <authorList>
            <person name="Corre E."/>
            <person name="Pelletier E."/>
            <person name="Niang G."/>
            <person name="Scheremetjew M."/>
            <person name="Finn R."/>
            <person name="Kale V."/>
            <person name="Holt S."/>
            <person name="Cochrane G."/>
            <person name="Meng A."/>
            <person name="Brown T."/>
            <person name="Cohen L."/>
        </authorList>
    </citation>
    <scope>NUCLEOTIDE SEQUENCE</scope>
    <source>
        <strain evidence="3">CCMP1452</strain>
    </source>
</reference>
<dbReference type="SUPFAM" id="SSF55811">
    <property type="entry name" value="Nudix"/>
    <property type="match status" value="1"/>
</dbReference>
<dbReference type="AlphaFoldDB" id="A0A7S2RFA7"/>
<dbReference type="Gene3D" id="3.90.79.10">
    <property type="entry name" value="Nucleoside Triphosphate Pyrophosphohydrolase"/>
    <property type="match status" value="1"/>
</dbReference>
<evidence type="ECO:0000259" key="2">
    <source>
        <dbReference type="Pfam" id="PF00293"/>
    </source>
</evidence>
<dbReference type="Pfam" id="PF00293">
    <property type="entry name" value="NUDIX"/>
    <property type="match status" value="1"/>
</dbReference>
<evidence type="ECO:0000256" key="1">
    <source>
        <dbReference type="SAM" id="MobiDB-lite"/>
    </source>
</evidence>
<dbReference type="InterPro" id="IPR015797">
    <property type="entry name" value="NUDIX_hydrolase-like_dom_sf"/>
</dbReference>
<name>A0A7S2RFA7_9STRA</name>
<proteinExistence type="predicted"/>
<evidence type="ECO:0000313" key="3">
    <source>
        <dbReference type="EMBL" id="CAD9669384.1"/>
    </source>
</evidence>
<organism evidence="3">
    <name type="scientific">Eucampia antarctica</name>
    <dbReference type="NCBI Taxonomy" id="49252"/>
    <lineage>
        <taxon>Eukaryota</taxon>
        <taxon>Sar</taxon>
        <taxon>Stramenopiles</taxon>
        <taxon>Ochrophyta</taxon>
        <taxon>Bacillariophyta</taxon>
        <taxon>Mediophyceae</taxon>
        <taxon>Biddulphiophycidae</taxon>
        <taxon>Hemiaulales</taxon>
        <taxon>Hemiaulaceae</taxon>
        <taxon>Eucampia</taxon>
    </lineage>
</organism>
<feature type="domain" description="Nudix hydrolase" evidence="2">
    <location>
        <begin position="5"/>
        <end position="80"/>
    </location>
</feature>
<gene>
    <name evidence="3" type="ORF">EANT1437_LOCUS6470</name>
</gene>
<dbReference type="EMBL" id="HBHI01012689">
    <property type="protein sequence ID" value="CAD9669384.1"/>
    <property type="molecule type" value="Transcribed_RNA"/>
</dbReference>
<dbReference type="InterPro" id="IPR000086">
    <property type="entry name" value="NUDIX_hydrolase_dom"/>
</dbReference>
<feature type="region of interest" description="Disordered" evidence="1">
    <location>
        <begin position="1"/>
        <end position="27"/>
    </location>
</feature>
<protein>
    <recommendedName>
        <fullName evidence="2">Nudix hydrolase domain-containing protein</fullName>
    </recommendedName>
</protein>
<sequence length="103" mass="11605">MTQGKKKSGWSLDIPGGKRHLGESSLQGTLREANEEVSFYIDELDFRGWLKHDHNGNIIPRENKKEPENVYFVATPPEIETDLSATMGELKIDNDESENSSSL</sequence>